<organism evidence="3">
    <name type="scientific">Oppiella nova</name>
    <dbReference type="NCBI Taxonomy" id="334625"/>
    <lineage>
        <taxon>Eukaryota</taxon>
        <taxon>Metazoa</taxon>
        <taxon>Ecdysozoa</taxon>
        <taxon>Arthropoda</taxon>
        <taxon>Chelicerata</taxon>
        <taxon>Arachnida</taxon>
        <taxon>Acari</taxon>
        <taxon>Acariformes</taxon>
        <taxon>Sarcoptiformes</taxon>
        <taxon>Oribatida</taxon>
        <taxon>Brachypylina</taxon>
        <taxon>Oppioidea</taxon>
        <taxon>Oppiidae</taxon>
        <taxon>Oppiella</taxon>
    </lineage>
</organism>
<proteinExistence type="predicted"/>
<feature type="non-terminal residue" evidence="3">
    <location>
        <position position="109"/>
    </location>
</feature>
<feature type="domain" description="UBC core" evidence="2">
    <location>
        <begin position="25"/>
        <end position="109"/>
    </location>
</feature>
<dbReference type="OrthoDB" id="10253686at2759"/>
<dbReference type="InterPro" id="IPR000608">
    <property type="entry name" value="UBC"/>
</dbReference>
<dbReference type="AlphaFoldDB" id="A0A7R9ML44"/>
<dbReference type="Pfam" id="PF00179">
    <property type="entry name" value="UQ_con"/>
    <property type="match status" value="1"/>
</dbReference>
<feature type="region of interest" description="Disordered" evidence="1">
    <location>
        <begin position="1"/>
        <end position="24"/>
    </location>
</feature>
<sequence length="109" mass="12195">MSSENRRPVDSTNSDQNGGETGRIAATKRLQKELMDFVLNSDQSMTAFPDGDNLFRWIATITGPKDTVFDGLKFKLLLTFSPKYPFCAPFVVFLNHCFHPNISSDGDIC</sequence>
<dbReference type="Gene3D" id="3.10.110.10">
    <property type="entry name" value="Ubiquitin Conjugating Enzyme"/>
    <property type="match status" value="1"/>
</dbReference>
<dbReference type="EMBL" id="CAJPVJ010025174">
    <property type="protein sequence ID" value="CAG2178957.1"/>
    <property type="molecule type" value="Genomic_DNA"/>
</dbReference>
<evidence type="ECO:0000313" key="3">
    <source>
        <dbReference type="EMBL" id="CAD7661821.1"/>
    </source>
</evidence>
<dbReference type="SUPFAM" id="SSF54495">
    <property type="entry name" value="UBC-like"/>
    <property type="match status" value="1"/>
</dbReference>
<dbReference type="InterPro" id="IPR016135">
    <property type="entry name" value="UBQ-conjugating_enzyme/RWD"/>
</dbReference>
<gene>
    <name evidence="3" type="ORF">ONB1V03_LOCUS18381</name>
</gene>
<dbReference type="SMART" id="SM00212">
    <property type="entry name" value="UBCc"/>
    <property type="match status" value="1"/>
</dbReference>
<evidence type="ECO:0000313" key="4">
    <source>
        <dbReference type="Proteomes" id="UP000728032"/>
    </source>
</evidence>
<dbReference type="PROSITE" id="PS50127">
    <property type="entry name" value="UBC_2"/>
    <property type="match status" value="1"/>
</dbReference>
<name>A0A7R9ML44_9ACAR</name>
<protein>
    <recommendedName>
        <fullName evidence="2">UBC core domain-containing protein</fullName>
    </recommendedName>
</protein>
<reference evidence="3" key="1">
    <citation type="submission" date="2020-11" db="EMBL/GenBank/DDBJ databases">
        <authorList>
            <person name="Tran Van P."/>
        </authorList>
    </citation>
    <scope>NUCLEOTIDE SEQUENCE</scope>
</reference>
<dbReference type="PANTHER" id="PTHR24067">
    <property type="entry name" value="UBIQUITIN-CONJUGATING ENZYME E2"/>
    <property type="match status" value="1"/>
</dbReference>
<evidence type="ECO:0000256" key="1">
    <source>
        <dbReference type="SAM" id="MobiDB-lite"/>
    </source>
</evidence>
<evidence type="ECO:0000259" key="2">
    <source>
        <dbReference type="PROSITE" id="PS50127"/>
    </source>
</evidence>
<keyword evidence="4" id="KW-1185">Reference proteome</keyword>
<accession>A0A7R9ML44</accession>
<dbReference type="EMBL" id="OC939999">
    <property type="protein sequence ID" value="CAD7661821.1"/>
    <property type="molecule type" value="Genomic_DNA"/>
</dbReference>
<dbReference type="Proteomes" id="UP000728032">
    <property type="component" value="Unassembled WGS sequence"/>
</dbReference>
<dbReference type="InterPro" id="IPR050113">
    <property type="entry name" value="Ub_conjugating_enzyme"/>
</dbReference>